<feature type="compositionally biased region" description="Polar residues" evidence="1">
    <location>
        <begin position="136"/>
        <end position="145"/>
    </location>
</feature>
<evidence type="ECO:0000313" key="2">
    <source>
        <dbReference type="EMBL" id="KAG9325046.1"/>
    </source>
</evidence>
<feature type="compositionally biased region" description="Low complexity" evidence="1">
    <location>
        <begin position="146"/>
        <end position="155"/>
    </location>
</feature>
<sequence>MTITTPVIITVTKLTANAMIIIATTSKNCPLIVATLGGNEDSTSYTKLKIQFTSPNVSKERITIAEKTGRPGIFRKGRASQRTTVLTGHEFSEQAFLNPPEIAGSRQPDDPTRNEVVTSAYFTPTQDTHMNHDSTSDGNKGHNTGYSSSDSRSYSELPRQTSLLQRGRERRSPRHRQKEASFKSLSEKSHSKKSQSDKSLSEMFSFAELDDHQLRSSAVPESRLPISATEALGEEAVMIQQTVEPTQHTDQASYYPEAATSTPHCYEPQYFEPASAYDELQHTLPGAQDLYRPSYYEYDPPCGKFYEPLQDPATEMAVQWSMQGAAPLPLLKQPSQPFVELPGDLDADADTVDYHTPLYALGTESSAPPSQPRFRWRPHRFY</sequence>
<evidence type="ECO:0000313" key="3">
    <source>
        <dbReference type="Proteomes" id="UP000717515"/>
    </source>
</evidence>
<accession>A0A9P8A9Q5</accession>
<evidence type="ECO:0000256" key="1">
    <source>
        <dbReference type="SAM" id="MobiDB-lite"/>
    </source>
</evidence>
<organism evidence="2 3">
    <name type="scientific">Mortierella alpina</name>
    <name type="common">Oleaginous fungus</name>
    <name type="synonym">Mortierella renispora</name>
    <dbReference type="NCBI Taxonomy" id="64518"/>
    <lineage>
        <taxon>Eukaryota</taxon>
        <taxon>Fungi</taxon>
        <taxon>Fungi incertae sedis</taxon>
        <taxon>Mucoromycota</taxon>
        <taxon>Mortierellomycotina</taxon>
        <taxon>Mortierellomycetes</taxon>
        <taxon>Mortierellales</taxon>
        <taxon>Mortierellaceae</taxon>
        <taxon>Mortierella</taxon>
    </lineage>
</organism>
<gene>
    <name evidence="2" type="ORF">KVV02_001045</name>
</gene>
<dbReference type="Proteomes" id="UP000717515">
    <property type="component" value="Unassembled WGS sequence"/>
</dbReference>
<protein>
    <submittedName>
        <fullName evidence="2">Uncharacterized protein</fullName>
    </submittedName>
</protein>
<feature type="compositionally biased region" description="Basic and acidic residues" evidence="1">
    <location>
        <begin position="178"/>
        <end position="199"/>
    </location>
</feature>
<feature type="region of interest" description="Disordered" evidence="1">
    <location>
        <begin position="90"/>
        <end position="199"/>
    </location>
</feature>
<reference evidence="2" key="1">
    <citation type="submission" date="2021-07" db="EMBL/GenBank/DDBJ databases">
        <title>Draft genome of Mortierella alpina, strain LL118, isolated from an aspen leaf litter sample.</title>
        <authorList>
            <person name="Yang S."/>
            <person name="Vinatzer B.A."/>
        </authorList>
    </citation>
    <scope>NUCLEOTIDE SEQUENCE</scope>
    <source>
        <strain evidence="2">LL118</strain>
    </source>
</reference>
<feature type="compositionally biased region" description="Polar residues" evidence="1">
    <location>
        <begin position="115"/>
        <end position="128"/>
    </location>
</feature>
<dbReference type="AlphaFoldDB" id="A0A9P8A9Q5"/>
<feature type="compositionally biased region" description="Basic residues" evidence="1">
    <location>
        <begin position="168"/>
        <end position="177"/>
    </location>
</feature>
<dbReference type="EMBL" id="JAIFTL010000050">
    <property type="protein sequence ID" value="KAG9325046.1"/>
    <property type="molecule type" value="Genomic_DNA"/>
</dbReference>
<name>A0A9P8A9Q5_MORAP</name>
<comment type="caution">
    <text evidence="2">The sequence shown here is derived from an EMBL/GenBank/DDBJ whole genome shotgun (WGS) entry which is preliminary data.</text>
</comment>
<proteinExistence type="predicted"/>